<sequence length="135" mass="15583">MKKYLMILFVLCGLASFGQDNLYITLVGNNFGNPIKGMGISVHEAGGKNYHGITDVDGRVSFKISVFHHFNVYVENPTLWYTKPIVDLMMPSNQFLFITVTILGDYRFSQNQREEIEEVWESYFILPKKIYVEMA</sequence>
<evidence type="ECO:0000313" key="2">
    <source>
        <dbReference type="EMBL" id="MBB4024553.1"/>
    </source>
</evidence>
<proteinExistence type="predicted"/>
<evidence type="ECO:0008006" key="4">
    <source>
        <dbReference type="Google" id="ProtNLM"/>
    </source>
</evidence>
<dbReference type="EMBL" id="JACIES010000001">
    <property type="protein sequence ID" value="MBB4024553.1"/>
    <property type="molecule type" value="Genomic_DNA"/>
</dbReference>
<feature type="signal peptide" evidence="1">
    <location>
        <begin position="1"/>
        <end position="18"/>
    </location>
</feature>
<organism evidence="2 3">
    <name type="scientific">Butyricimonas faecihominis</name>
    <dbReference type="NCBI Taxonomy" id="1472416"/>
    <lineage>
        <taxon>Bacteria</taxon>
        <taxon>Pseudomonadati</taxon>
        <taxon>Bacteroidota</taxon>
        <taxon>Bacteroidia</taxon>
        <taxon>Bacteroidales</taxon>
        <taxon>Odoribacteraceae</taxon>
        <taxon>Butyricimonas</taxon>
    </lineage>
</organism>
<dbReference type="Proteomes" id="UP000546007">
    <property type="component" value="Unassembled WGS sequence"/>
</dbReference>
<evidence type="ECO:0000313" key="3">
    <source>
        <dbReference type="Proteomes" id="UP000546007"/>
    </source>
</evidence>
<name>A0A7W6HTA4_9BACT</name>
<protein>
    <recommendedName>
        <fullName evidence="4">Carboxypeptidase regulatory-like domain-containing protein</fullName>
    </recommendedName>
</protein>
<keyword evidence="1" id="KW-0732">Signal</keyword>
<dbReference type="AlphaFoldDB" id="A0A7W6HTA4"/>
<evidence type="ECO:0000256" key="1">
    <source>
        <dbReference type="SAM" id="SignalP"/>
    </source>
</evidence>
<dbReference type="GeneID" id="86889771"/>
<comment type="caution">
    <text evidence="2">The sequence shown here is derived from an EMBL/GenBank/DDBJ whole genome shotgun (WGS) entry which is preliminary data.</text>
</comment>
<keyword evidence="3" id="KW-1185">Reference proteome</keyword>
<reference evidence="2 3" key="1">
    <citation type="submission" date="2020-08" db="EMBL/GenBank/DDBJ databases">
        <title>Genomic Encyclopedia of Type Strains, Phase IV (KMG-IV): sequencing the most valuable type-strain genomes for metagenomic binning, comparative biology and taxonomic classification.</title>
        <authorList>
            <person name="Goeker M."/>
        </authorList>
    </citation>
    <scope>NUCLEOTIDE SEQUENCE [LARGE SCALE GENOMIC DNA]</scope>
    <source>
        <strain evidence="2 3">DSM 105721</strain>
    </source>
</reference>
<gene>
    <name evidence="2" type="ORF">GGR14_000314</name>
</gene>
<accession>A0A7W6HTA4</accession>
<dbReference type="RefSeq" id="WP_118302427.1">
    <property type="nucleotide sequence ID" value="NZ_AP028155.1"/>
</dbReference>
<feature type="chain" id="PRO_5031449383" description="Carboxypeptidase regulatory-like domain-containing protein" evidence="1">
    <location>
        <begin position="19"/>
        <end position="135"/>
    </location>
</feature>